<feature type="compositionally biased region" description="Basic and acidic residues" evidence="11">
    <location>
        <begin position="171"/>
        <end position="183"/>
    </location>
</feature>
<dbReference type="GO" id="GO:0036064">
    <property type="term" value="C:ciliary basal body"/>
    <property type="evidence" value="ECO:0007669"/>
    <property type="project" value="TreeGrafter"/>
</dbReference>
<evidence type="ECO:0000256" key="5">
    <source>
        <dbReference type="ARBA" id="ARBA00023054"/>
    </source>
</evidence>
<keyword evidence="5 10" id="KW-0175">Coiled coil</keyword>
<dbReference type="GO" id="GO:0060271">
    <property type="term" value="P:cilium assembly"/>
    <property type="evidence" value="ECO:0007669"/>
    <property type="project" value="TreeGrafter"/>
</dbReference>
<protein>
    <recommendedName>
        <fullName evidence="9">TRAF3-interacting protein 1</fullName>
    </recommendedName>
</protein>
<dbReference type="GeneID" id="108735432"/>
<keyword evidence="14" id="KW-1185">Reference proteome</keyword>
<dbReference type="Gene3D" id="1.10.418.50">
    <property type="entry name" value="Microtubule-binding protein MIP-T3"/>
    <property type="match status" value="1"/>
</dbReference>
<feature type="compositionally biased region" description="Basic and acidic residues" evidence="11">
    <location>
        <begin position="273"/>
        <end position="317"/>
    </location>
</feature>
<keyword evidence="4" id="KW-0970">Cilium biogenesis/degradation</keyword>
<dbReference type="InterPro" id="IPR018799">
    <property type="entry name" value="TRAF3IP1"/>
</dbReference>
<dbReference type="Pfam" id="PF17749">
    <property type="entry name" value="MIP-T3_C"/>
    <property type="match status" value="1"/>
</dbReference>
<evidence type="ECO:0000256" key="6">
    <source>
        <dbReference type="ARBA" id="ARBA00023212"/>
    </source>
</evidence>
<organism evidence="14 15">
    <name type="scientific">Agrilus planipennis</name>
    <name type="common">Emerald ash borer</name>
    <name type="synonym">Agrilus marcopoli</name>
    <dbReference type="NCBI Taxonomy" id="224129"/>
    <lineage>
        <taxon>Eukaryota</taxon>
        <taxon>Metazoa</taxon>
        <taxon>Ecdysozoa</taxon>
        <taxon>Arthropoda</taxon>
        <taxon>Hexapoda</taxon>
        <taxon>Insecta</taxon>
        <taxon>Pterygota</taxon>
        <taxon>Neoptera</taxon>
        <taxon>Endopterygota</taxon>
        <taxon>Coleoptera</taxon>
        <taxon>Polyphaga</taxon>
        <taxon>Elateriformia</taxon>
        <taxon>Buprestoidea</taxon>
        <taxon>Buprestidae</taxon>
        <taxon>Agrilinae</taxon>
        <taxon>Agrilus</taxon>
    </lineage>
</organism>
<dbReference type="GO" id="GO:0005930">
    <property type="term" value="C:axoneme"/>
    <property type="evidence" value="ECO:0007669"/>
    <property type="project" value="UniProtKB-SubCell"/>
</dbReference>
<reference evidence="15 16" key="1">
    <citation type="submission" date="2025-04" db="UniProtKB">
        <authorList>
            <consortium name="RefSeq"/>
        </authorList>
    </citation>
    <scope>IDENTIFICATION</scope>
    <source>
        <tissue evidence="15 16">Entire body</tissue>
    </source>
</reference>
<evidence type="ECO:0000256" key="11">
    <source>
        <dbReference type="SAM" id="MobiDB-lite"/>
    </source>
</evidence>
<dbReference type="AlphaFoldDB" id="A0A1W4WQY8"/>
<dbReference type="STRING" id="224129.A0A1W4WQY8"/>
<feature type="domain" description="TRAF3-interacting protein 1 N-terminal" evidence="12">
    <location>
        <begin position="10"/>
        <end position="118"/>
    </location>
</feature>
<feature type="domain" description="TRAF3-interacting protein 1 C-terminal" evidence="13">
    <location>
        <begin position="444"/>
        <end position="593"/>
    </location>
</feature>
<dbReference type="GO" id="GO:0070507">
    <property type="term" value="P:regulation of microtubule cytoskeleton organization"/>
    <property type="evidence" value="ECO:0007669"/>
    <property type="project" value="TreeGrafter"/>
</dbReference>
<evidence type="ECO:0000259" key="12">
    <source>
        <dbReference type="Pfam" id="PF10243"/>
    </source>
</evidence>
<evidence type="ECO:0000256" key="3">
    <source>
        <dbReference type="ARBA" id="ARBA00022490"/>
    </source>
</evidence>
<dbReference type="Proteomes" id="UP000192223">
    <property type="component" value="Unplaced"/>
</dbReference>
<dbReference type="InterPro" id="IPR042576">
    <property type="entry name" value="TRAF3IP1_N_sf"/>
</dbReference>
<dbReference type="GO" id="GO:0042073">
    <property type="term" value="P:intraciliary transport"/>
    <property type="evidence" value="ECO:0007669"/>
    <property type="project" value="TreeGrafter"/>
</dbReference>
<dbReference type="RefSeq" id="XP_018322892.1">
    <property type="nucleotide sequence ID" value="XM_018467390.2"/>
</dbReference>
<dbReference type="PANTHER" id="PTHR31363">
    <property type="entry name" value="TRAF3-INTERACTING PROTEIN 1"/>
    <property type="match status" value="1"/>
</dbReference>
<dbReference type="GO" id="GO:0048513">
    <property type="term" value="P:animal organ development"/>
    <property type="evidence" value="ECO:0007669"/>
    <property type="project" value="UniProtKB-ARBA"/>
</dbReference>
<feature type="compositionally biased region" description="Acidic residues" evidence="11">
    <location>
        <begin position="247"/>
        <end position="262"/>
    </location>
</feature>
<feature type="compositionally biased region" description="Low complexity" evidence="11">
    <location>
        <begin position="371"/>
        <end position="389"/>
    </location>
</feature>
<dbReference type="InterPro" id="IPR040468">
    <property type="entry name" value="TRAF3IP1_N"/>
</dbReference>
<evidence type="ECO:0000256" key="2">
    <source>
        <dbReference type="ARBA" id="ARBA00004430"/>
    </source>
</evidence>
<dbReference type="RefSeq" id="XP_025830210.1">
    <property type="nucleotide sequence ID" value="XM_025974425.1"/>
</dbReference>
<proteinExistence type="inferred from homology"/>
<evidence type="ECO:0000256" key="9">
    <source>
        <dbReference type="ARBA" id="ARBA00070492"/>
    </source>
</evidence>
<feature type="compositionally biased region" description="Polar residues" evidence="11">
    <location>
        <begin position="354"/>
        <end position="370"/>
    </location>
</feature>
<name>A0A1W4WQY8_AGRPL</name>
<evidence type="ECO:0000256" key="1">
    <source>
        <dbReference type="ARBA" id="ARBA00004120"/>
    </source>
</evidence>
<dbReference type="PANTHER" id="PTHR31363:SF0">
    <property type="entry name" value="TRAF3-INTERACTING PROTEIN 1"/>
    <property type="match status" value="1"/>
</dbReference>
<evidence type="ECO:0000313" key="14">
    <source>
        <dbReference type="Proteomes" id="UP000192223"/>
    </source>
</evidence>
<accession>A0A1W4WQY8</accession>
<dbReference type="Pfam" id="PF10243">
    <property type="entry name" value="MIP-T3"/>
    <property type="match status" value="1"/>
</dbReference>
<sequence length="596" mass="67639">MSDDINTETIKNTQKLLGKYVKKPALTEKLLRKPPFRFLHDVITCIIRDTGFLKGLYSEDELQSDNVKEKDAKLNFLTKLIDAMKSITGKEIKARPGKIIAGLEPKETNHLLQIIAKALDKKVDSSVYINNLNKETRNMTGQKEKKRTPSTIRDASSDKKTKTSSKNSTPRRNDKDNASTDRMRKSKINTESVTNSKANKHGKNKEKDINKEGQKIRTDTKESEEKEEKQNSNEDIKEEHNEKLETLEEVQDKDDIKSEEEVEPSKSNINENNDGKNKEETITSDSSKDNMKVKESKLKDDDIKNSVDVLLQKKDTTLIRPKSAKPKSSGLGRERGKQIVSNIPSENTEESNKINESNVTDQNHFQRPNTSLLRPPSVRPSSARPGAPRLKQEPVIPSEEVVPMGKVKVIIENFDKNDVDDEDTVTIQLVEPPEVSTRSPALSSDVRGHLVEQILEQLQNDDESTANLNKTSQVEIEWEQEEGLGGKDAVNKEIDQVRTTLQQLTKCANPLGKMLGYLHEDVDAMQAELNMWWESRKQAEKEIIEQKKAIEEEQKPLLIQLETVRGNIEKYKKQIAAAEANILQNERRIQNLLLLS</sequence>
<dbReference type="GO" id="GO:0008017">
    <property type="term" value="F:microtubule binding"/>
    <property type="evidence" value="ECO:0007669"/>
    <property type="project" value="InterPro"/>
</dbReference>
<evidence type="ECO:0000256" key="10">
    <source>
        <dbReference type="SAM" id="Coils"/>
    </source>
</evidence>
<feature type="coiled-coil region" evidence="10">
    <location>
        <begin position="561"/>
        <end position="595"/>
    </location>
</feature>
<evidence type="ECO:0000256" key="4">
    <source>
        <dbReference type="ARBA" id="ARBA00022794"/>
    </source>
</evidence>
<evidence type="ECO:0000259" key="13">
    <source>
        <dbReference type="Pfam" id="PF17749"/>
    </source>
</evidence>
<evidence type="ECO:0000256" key="7">
    <source>
        <dbReference type="ARBA" id="ARBA00023273"/>
    </source>
</evidence>
<dbReference type="InterPro" id="IPR041476">
    <property type="entry name" value="TRAF3IP1_C"/>
</dbReference>
<comment type="similarity">
    <text evidence="8">Belongs to the TRAF3IP1 family.</text>
</comment>
<feature type="compositionally biased region" description="Basic and acidic residues" evidence="11">
    <location>
        <begin position="205"/>
        <end position="246"/>
    </location>
</feature>
<dbReference type="GO" id="GO:0030992">
    <property type="term" value="C:intraciliary transport particle B"/>
    <property type="evidence" value="ECO:0007669"/>
    <property type="project" value="TreeGrafter"/>
</dbReference>
<feature type="region of interest" description="Disordered" evidence="11">
    <location>
        <begin position="134"/>
        <end position="393"/>
    </location>
</feature>
<evidence type="ECO:0000256" key="8">
    <source>
        <dbReference type="ARBA" id="ARBA00043971"/>
    </source>
</evidence>
<dbReference type="CTD" id="41739"/>
<evidence type="ECO:0000313" key="16">
    <source>
        <dbReference type="RefSeq" id="XP_025830210.1"/>
    </source>
</evidence>
<dbReference type="KEGG" id="apln:108735432"/>
<gene>
    <name evidence="15 16" type="primary">LOC108735432</name>
</gene>
<comment type="subcellular location">
    <subcellularLocation>
        <location evidence="2">Cytoplasm</location>
        <location evidence="2">Cytoskeleton</location>
        <location evidence="2">Cilium axoneme</location>
    </subcellularLocation>
    <subcellularLocation>
        <location evidence="1">Cytoplasm</location>
        <location evidence="1">Cytoskeleton</location>
        <location evidence="1">Cilium basal body</location>
    </subcellularLocation>
</comment>
<keyword evidence="6" id="KW-0206">Cytoskeleton</keyword>
<evidence type="ECO:0000313" key="15">
    <source>
        <dbReference type="RefSeq" id="XP_018322892.1"/>
    </source>
</evidence>
<dbReference type="FunFam" id="1.10.418.50:FF:000001">
    <property type="entry name" value="TRAF3-interacting protein 1 isoform X1"/>
    <property type="match status" value="1"/>
</dbReference>
<keyword evidence="7" id="KW-0966">Cell projection</keyword>
<keyword evidence="3" id="KW-0963">Cytoplasm</keyword>
<dbReference type="GO" id="GO:0048731">
    <property type="term" value="P:system development"/>
    <property type="evidence" value="ECO:0007669"/>
    <property type="project" value="UniProtKB-ARBA"/>
</dbReference>
<dbReference type="OrthoDB" id="10258914at2759"/>